<evidence type="ECO:0000313" key="1">
    <source>
        <dbReference type="EMBL" id="KAH7035982.1"/>
    </source>
</evidence>
<evidence type="ECO:0000313" key="2">
    <source>
        <dbReference type="Proteomes" id="UP000756346"/>
    </source>
</evidence>
<dbReference type="OrthoDB" id="428577at2759"/>
<proteinExistence type="predicted"/>
<comment type="caution">
    <text evidence="1">The sequence shown here is derived from an EMBL/GenBank/DDBJ whole genome shotgun (WGS) entry which is preliminary data.</text>
</comment>
<name>A0A9P8YFC5_9PEZI</name>
<accession>A0A9P8YFC5</accession>
<dbReference type="EMBL" id="JAGTJQ010000003">
    <property type="protein sequence ID" value="KAH7035982.1"/>
    <property type="molecule type" value="Genomic_DNA"/>
</dbReference>
<dbReference type="AlphaFoldDB" id="A0A9P8YFC5"/>
<reference evidence="1" key="1">
    <citation type="journal article" date="2021" name="Nat. Commun.">
        <title>Genetic determinants of endophytism in the Arabidopsis root mycobiome.</title>
        <authorList>
            <person name="Mesny F."/>
            <person name="Miyauchi S."/>
            <person name="Thiergart T."/>
            <person name="Pickel B."/>
            <person name="Atanasova L."/>
            <person name="Karlsson M."/>
            <person name="Huettel B."/>
            <person name="Barry K.W."/>
            <person name="Haridas S."/>
            <person name="Chen C."/>
            <person name="Bauer D."/>
            <person name="Andreopoulos W."/>
            <person name="Pangilinan J."/>
            <person name="LaButti K."/>
            <person name="Riley R."/>
            <person name="Lipzen A."/>
            <person name="Clum A."/>
            <person name="Drula E."/>
            <person name="Henrissat B."/>
            <person name="Kohler A."/>
            <person name="Grigoriev I.V."/>
            <person name="Martin F.M."/>
            <person name="Hacquard S."/>
        </authorList>
    </citation>
    <scope>NUCLEOTIDE SEQUENCE</scope>
    <source>
        <strain evidence="1">MPI-CAGE-CH-0230</strain>
    </source>
</reference>
<organism evidence="1 2">
    <name type="scientific">Microdochium trichocladiopsis</name>
    <dbReference type="NCBI Taxonomy" id="1682393"/>
    <lineage>
        <taxon>Eukaryota</taxon>
        <taxon>Fungi</taxon>
        <taxon>Dikarya</taxon>
        <taxon>Ascomycota</taxon>
        <taxon>Pezizomycotina</taxon>
        <taxon>Sordariomycetes</taxon>
        <taxon>Xylariomycetidae</taxon>
        <taxon>Xylariales</taxon>
        <taxon>Microdochiaceae</taxon>
        <taxon>Microdochium</taxon>
    </lineage>
</organism>
<sequence>MFGVQGSVWTGGYDVGWTADANTILSNLLNAVPESAAPSWLYEFLLDVQGEHAASAQARLALSLCHSYAIFQSVLDRFNHLVSWKFCTDFFSILVLRDNDTAEVVEIPRTILVKITETLLASISVAREETEENISRLILPVLQELCDMMGWRVRAMPSNIPEACRVLTYFLDLGLVCYAGSHGSRFDIEYFGRTIERISANVAGVLGFECTLRSLACLNGFLDTRSVWTFTIFNGAGPPRPREARFLKPLSILTTIRALADIWGPVSAELTDHQQSGIRNPRVKKYVVSKGCIRRVPDRAGSSGSRVVKCHWYSWQEEQRRRLSRFFSGSRENLTMALDDKLLIGTNMSVNHGCTFSLQEYEMNYNDKIREAGPRPSRWKFDGLAMSLQVAAQGFVVLQIEGQTKRLPETTVKESAWQKWSSNPERANPGILNSYYGVEISNCTGNARRVPLKELLLKEPVMELLERQVPGWASTKWGLDFKKALEIESNDAVFEFWNKHYLERPLVGRLVSSVLDVLDHTGLTDAGFQAAFLHENCESVIELETKANDWAELLKDSYLTATYAIINAVCLEYRRPDHTTSICTDEQRYSVLQTELVVEKAGDLDSYNHVKVKPHGSQFKKVDLGAEGRLPPHFMEPVSNLQMVRRLTGRYAKAKELVYQRPHDSTGQNKVILRASRPSFGGMTCPRNRKLLTAAADHSTNTLSVLENSLATQEALSQLEIEAILREDLENLDREEDRQAIC</sequence>
<gene>
    <name evidence="1" type="ORF">B0I36DRAFT_347689</name>
</gene>
<dbReference type="Proteomes" id="UP000756346">
    <property type="component" value="Unassembled WGS sequence"/>
</dbReference>
<dbReference type="GeneID" id="70186139"/>
<protein>
    <submittedName>
        <fullName evidence="1">Uncharacterized protein</fullName>
    </submittedName>
</protein>
<dbReference type="RefSeq" id="XP_046016075.1">
    <property type="nucleotide sequence ID" value="XM_046156593.1"/>
</dbReference>
<keyword evidence="2" id="KW-1185">Reference proteome</keyword>